<dbReference type="Proteomes" id="UP001596002">
    <property type="component" value="Unassembled WGS sequence"/>
</dbReference>
<dbReference type="EMBL" id="JBHSHC010000112">
    <property type="protein sequence ID" value="MFC4768730.1"/>
    <property type="molecule type" value="Genomic_DNA"/>
</dbReference>
<reference evidence="2" key="1">
    <citation type="journal article" date="2019" name="Int. J. Syst. Evol. Microbiol.">
        <title>The Global Catalogue of Microorganisms (GCM) 10K type strain sequencing project: providing services to taxonomists for standard genome sequencing and annotation.</title>
        <authorList>
            <consortium name="The Broad Institute Genomics Platform"/>
            <consortium name="The Broad Institute Genome Sequencing Center for Infectious Disease"/>
            <person name="Wu L."/>
            <person name="Ma J."/>
        </authorList>
    </citation>
    <scope>NUCLEOTIDE SEQUENCE [LARGE SCALE GENOMIC DNA]</scope>
    <source>
        <strain evidence="2">WYCCWR 12678</strain>
    </source>
</reference>
<protein>
    <submittedName>
        <fullName evidence="1">Uncharacterized protein</fullName>
    </submittedName>
</protein>
<evidence type="ECO:0000313" key="1">
    <source>
        <dbReference type="EMBL" id="MFC4768730.1"/>
    </source>
</evidence>
<dbReference type="RefSeq" id="WP_380026675.1">
    <property type="nucleotide sequence ID" value="NZ_JBHSHC010000112.1"/>
</dbReference>
<organism evidence="1 2">
    <name type="scientific">Effusibacillus consociatus</name>
    <dbReference type="NCBI Taxonomy" id="1117041"/>
    <lineage>
        <taxon>Bacteria</taxon>
        <taxon>Bacillati</taxon>
        <taxon>Bacillota</taxon>
        <taxon>Bacilli</taxon>
        <taxon>Bacillales</taxon>
        <taxon>Alicyclobacillaceae</taxon>
        <taxon>Effusibacillus</taxon>
    </lineage>
</organism>
<sequence length="110" mass="13026">MKVSYRQAYGDYTIVVQEIVQGRFDLFVLFNPPYSHNQTRCDLESYENEFTAKRAAEQFPAMYDVAKQEGFRLIYGEFRHPDGREVHVSYSLDLDRSPDNFRRFLQGKTL</sequence>
<gene>
    <name evidence="1" type="ORF">ACFO8Q_15400</name>
</gene>
<proteinExistence type="predicted"/>
<accession>A0ABV9Q3H7</accession>
<comment type="caution">
    <text evidence="1">The sequence shown here is derived from an EMBL/GenBank/DDBJ whole genome shotgun (WGS) entry which is preliminary data.</text>
</comment>
<name>A0ABV9Q3H7_9BACL</name>
<keyword evidence="2" id="KW-1185">Reference proteome</keyword>
<evidence type="ECO:0000313" key="2">
    <source>
        <dbReference type="Proteomes" id="UP001596002"/>
    </source>
</evidence>